<feature type="region of interest" description="Disordered" evidence="1">
    <location>
        <begin position="117"/>
        <end position="161"/>
    </location>
</feature>
<evidence type="ECO:0000313" key="2">
    <source>
        <dbReference type="EMBL" id="KAL3112974.1"/>
    </source>
</evidence>
<name>A0ABD2LEZ6_9BILA</name>
<protein>
    <submittedName>
        <fullName evidence="2">Uncharacterized protein</fullName>
    </submittedName>
</protein>
<evidence type="ECO:0000256" key="1">
    <source>
        <dbReference type="SAM" id="MobiDB-lite"/>
    </source>
</evidence>
<accession>A0ABD2LEZ6</accession>
<feature type="compositionally biased region" description="Basic and acidic residues" evidence="1">
    <location>
        <begin position="140"/>
        <end position="161"/>
    </location>
</feature>
<organism evidence="2 3">
    <name type="scientific">Heterodera trifolii</name>
    <dbReference type="NCBI Taxonomy" id="157864"/>
    <lineage>
        <taxon>Eukaryota</taxon>
        <taxon>Metazoa</taxon>
        <taxon>Ecdysozoa</taxon>
        <taxon>Nematoda</taxon>
        <taxon>Chromadorea</taxon>
        <taxon>Rhabditida</taxon>
        <taxon>Tylenchina</taxon>
        <taxon>Tylenchomorpha</taxon>
        <taxon>Tylenchoidea</taxon>
        <taxon>Heteroderidae</taxon>
        <taxon>Heteroderinae</taxon>
        <taxon>Heterodera</taxon>
    </lineage>
</organism>
<dbReference type="AlphaFoldDB" id="A0ABD2LEZ6"/>
<sequence>MSISTRLNMYEMRERIWIREKLEFEKRHKETIENWQRSVADLRAQSEIDLERTVKAEKEKWRNATINGATKGITERNLKDLQTLFELVKSHHKIEVEKCQMRIFELEKLQHFSAGEKNIRHNGRDANDATREENEDDEQMEKLETNNSAGEKERDENIEGI</sequence>
<dbReference type="EMBL" id="JBICBT010000458">
    <property type="protein sequence ID" value="KAL3112974.1"/>
    <property type="molecule type" value="Genomic_DNA"/>
</dbReference>
<reference evidence="2 3" key="1">
    <citation type="submission" date="2024-10" db="EMBL/GenBank/DDBJ databases">
        <authorList>
            <person name="Kim D."/>
        </authorList>
    </citation>
    <scope>NUCLEOTIDE SEQUENCE [LARGE SCALE GENOMIC DNA]</scope>
    <source>
        <strain evidence="2">BH-2024</strain>
    </source>
</reference>
<feature type="compositionally biased region" description="Basic and acidic residues" evidence="1">
    <location>
        <begin position="117"/>
        <end position="132"/>
    </location>
</feature>
<keyword evidence="3" id="KW-1185">Reference proteome</keyword>
<proteinExistence type="predicted"/>
<gene>
    <name evidence="2" type="ORF">niasHT_013439</name>
</gene>
<comment type="caution">
    <text evidence="2">The sequence shown here is derived from an EMBL/GenBank/DDBJ whole genome shotgun (WGS) entry which is preliminary data.</text>
</comment>
<dbReference type="Proteomes" id="UP001620626">
    <property type="component" value="Unassembled WGS sequence"/>
</dbReference>
<evidence type="ECO:0000313" key="3">
    <source>
        <dbReference type="Proteomes" id="UP001620626"/>
    </source>
</evidence>